<name>A0ABS4ZGR4_9MICO</name>
<reference evidence="1 2" key="1">
    <citation type="submission" date="2021-03" db="EMBL/GenBank/DDBJ databases">
        <title>Sequencing the genomes of 1000 actinobacteria strains.</title>
        <authorList>
            <person name="Klenk H.-P."/>
        </authorList>
    </citation>
    <scope>NUCLEOTIDE SEQUENCE [LARGE SCALE GENOMIC DNA]</scope>
    <source>
        <strain evidence="1 2">DSM 24221</strain>
    </source>
</reference>
<organism evidence="1 2">
    <name type="scientific">Microbacterium amylolyticum</name>
    <dbReference type="NCBI Taxonomy" id="936337"/>
    <lineage>
        <taxon>Bacteria</taxon>
        <taxon>Bacillati</taxon>
        <taxon>Actinomycetota</taxon>
        <taxon>Actinomycetes</taxon>
        <taxon>Micrococcales</taxon>
        <taxon>Microbacteriaceae</taxon>
        <taxon>Microbacterium</taxon>
    </lineage>
</organism>
<dbReference type="EMBL" id="JAGIOL010000001">
    <property type="protein sequence ID" value="MBP2436459.1"/>
    <property type="molecule type" value="Genomic_DNA"/>
</dbReference>
<comment type="caution">
    <text evidence="1">The sequence shown here is derived from an EMBL/GenBank/DDBJ whole genome shotgun (WGS) entry which is preliminary data.</text>
</comment>
<sequence length="114" mass="12418">MDARWAGPPCRGEGNPGVARSIRSLLCAEGEKATLLAELARIAQQQAERSGGGEREIDEKAAVVLPEKTPAQSRKVAALHAEIERTASRHERHQLARLRRKVVVTDLSDGMSEL</sequence>
<keyword evidence="2" id="KW-1185">Reference proteome</keyword>
<gene>
    <name evidence="1" type="ORF">JOF34_001045</name>
</gene>
<protein>
    <submittedName>
        <fullName evidence="1">Uncharacterized protein</fullName>
    </submittedName>
</protein>
<dbReference type="Proteomes" id="UP001519362">
    <property type="component" value="Unassembled WGS sequence"/>
</dbReference>
<proteinExistence type="predicted"/>
<accession>A0ABS4ZGR4</accession>
<evidence type="ECO:0000313" key="2">
    <source>
        <dbReference type="Proteomes" id="UP001519362"/>
    </source>
</evidence>
<dbReference type="RefSeq" id="WP_210007963.1">
    <property type="nucleotide sequence ID" value="NZ_JAGIOL010000001.1"/>
</dbReference>
<evidence type="ECO:0000313" key="1">
    <source>
        <dbReference type="EMBL" id="MBP2436459.1"/>
    </source>
</evidence>